<dbReference type="AlphaFoldDB" id="A0A401PMC9"/>
<feature type="compositionally biased region" description="Polar residues" evidence="3">
    <location>
        <begin position="749"/>
        <end position="759"/>
    </location>
</feature>
<feature type="binding site" evidence="2">
    <location>
        <position position="296"/>
    </location>
    <ligand>
        <name>Mg(2+)</name>
        <dbReference type="ChEBI" id="CHEBI:18420"/>
        <label>1</label>
    </ligand>
</feature>
<proteinExistence type="inferred from homology"/>
<protein>
    <submittedName>
        <fullName evidence="4">Uncharacterized protein</fullName>
    </submittedName>
</protein>
<gene>
    <name evidence="4" type="ORF">scyTo_0003391</name>
</gene>
<dbReference type="Proteomes" id="UP000288216">
    <property type="component" value="Unassembled WGS sequence"/>
</dbReference>
<dbReference type="EMBL" id="BFAA01000912">
    <property type="protein sequence ID" value="GCB74302.1"/>
    <property type="molecule type" value="Genomic_DNA"/>
</dbReference>
<feature type="binding site" evidence="2">
    <location>
        <position position="50"/>
    </location>
    <ligand>
        <name>Mg(2+)</name>
        <dbReference type="ChEBI" id="CHEBI:18420"/>
        <label>1</label>
    </ligand>
</feature>
<comment type="similarity">
    <text evidence="1">Belongs to the ADP-ribosylglycohydrolase family.</text>
</comment>
<dbReference type="SUPFAM" id="SSF101478">
    <property type="entry name" value="ADP-ribosylglycohydrolase"/>
    <property type="match status" value="1"/>
</dbReference>
<keyword evidence="5" id="KW-1185">Reference proteome</keyword>
<name>A0A401PMC9_SCYTO</name>
<dbReference type="Gene3D" id="1.10.4080.10">
    <property type="entry name" value="ADP-ribosylation/Crystallin J1"/>
    <property type="match status" value="1"/>
</dbReference>
<dbReference type="OMA" id="YDIEEQN"/>
<keyword evidence="2" id="KW-0479">Metal-binding</keyword>
<dbReference type="InterPro" id="IPR036705">
    <property type="entry name" value="Ribosyl_crysJ1_sf"/>
</dbReference>
<feature type="region of interest" description="Disordered" evidence="3">
    <location>
        <begin position="927"/>
        <end position="952"/>
    </location>
</feature>
<evidence type="ECO:0000313" key="5">
    <source>
        <dbReference type="Proteomes" id="UP000288216"/>
    </source>
</evidence>
<evidence type="ECO:0000313" key="4">
    <source>
        <dbReference type="EMBL" id="GCB74302.1"/>
    </source>
</evidence>
<comment type="caution">
    <text evidence="4">The sequence shown here is derived from an EMBL/GenBank/DDBJ whole genome shotgun (WGS) entry which is preliminary data.</text>
</comment>
<dbReference type="STRING" id="75743.A0A401PMC9"/>
<comment type="cofactor">
    <cofactor evidence="2">
        <name>Mg(2+)</name>
        <dbReference type="ChEBI" id="CHEBI:18420"/>
    </cofactor>
    <text evidence="2">Binds 2 magnesium ions per subunit.</text>
</comment>
<sequence length="1165" mass="130524">MVLGALGNAMGYHNICHECNKPGLKLTETDLSEEIDRMLLKSFQWQAPFDSLMHMATAEALASGWDTFQELCSQAAKRYLITLHRYQKRQSTSASDGAPVQAKGYTSKRYTPLSKREPKFGAAARTMCIGMCYAKAEQLNDLLQVSIECGRMTHSYPAGFLGTFCTALFASYAIQGKPIVQWGRKMMEVMPIAEQYCERKMTHFSDYRENWFSFETKWQFYLQLRGIEKDGCDSAMFPRIYDIEEQNKLYRRWRSEASGMSKGVETTLIAYDALLFAGKDWKKLCYSAMFHWGESDATGAIAGSLYGILYGFDNIPMSLYQNLEFRGHLEQLGRQLYEVASTDSSDHTQGDESIDVHPVARTFVCKRTTDEINNLINYIAQLEKVKNANTKKSVDLTNELTTAQVGTKAKSPETEGKPRPTKFQLLQSRYTKIGLQSKLEKLQPPEPKEKNVSEQCNTAAVPQSTGVNFSTMDKQEAIFTEGHSPTSSMVKQKCEPIDSKMDVSVLEKPRAENDITTLCHAPAQTHGLNPKFPTIDNRHTGLQQAIDSIIQQIPVDKKIDAALRQSGAENGTTSLRPNALQQVGKQTFHTDKANDTCSETASEVDMHIQLGSQTKNKGITLDEPVVQMVTEMLYPATEFQASYQINNLAESSRTGNDVGKNDVKNVNFAENVNKTFPLRETVGDSPLCLSKVSPSGINNIHENNFQIPKYIREGSTPVMGDTRIIGLPQIMTNEGLPQCIEDSVFMTDNTEENPTQTGKENTEKTTKSLRKSPELLSDTCEVQTLKEILQKSVPALTTETVTLPNNELHRIKQCEEQNKYTLHQSDDLIIAAEQHGVKPREQPLQISKENVEKTITQTKSSKPSVNLCEKQTLKEIAQKSEPATPPKIPNHTKDEDYCQNNDNLNHSGELVNATNQLTVVLQEQPQQIQKGNTEANSQARSSQSFTGSCDKQKLETISQKSELAISTKIHILPENQSQEKKQDNDHHKYTRYKLSDSVNSDGQPTVVQEERPQEIPEEVAEATNISQTKGPGSYKKKELEESPQKLQPSITAEILPPPCDELFEIKDDYQHSDMFNQPKRLVNVAKCGTLEEHPPAIDQVPKTEAAPSTQNTCPGNTTFNKSKPWKYKAYSYADPSVVSKSNRRVLMRATDVMKFSSVPTSFDSC</sequence>
<feature type="region of interest" description="Disordered" evidence="3">
    <location>
        <begin position="749"/>
        <end position="772"/>
    </location>
</feature>
<dbReference type="GO" id="GO:0046872">
    <property type="term" value="F:metal ion binding"/>
    <property type="evidence" value="ECO:0007669"/>
    <property type="project" value="UniProtKB-KW"/>
</dbReference>
<dbReference type="InterPro" id="IPR050792">
    <property type="entry name" value="ADP-ribosylglycohydrolase"/>
</dbReference>
<feature type="compositionally biased region" description="Polar residues" evidence="3">
    <location>
        <begin position="898"/>
        <end position="907"/>
    </location>
</feature>
<dbReference type="InterPro" id="IPR005502">
    <property type="entry name" value="Ribosyl_crysJ1"/>
</dbReference>
<feature type="region of interest" description="Disordered" evidence="3">
    <location>
        <begin position="991"/>
        <end position="1046"/>
    </location>
</feature>
<accession>A0A401PMC9</accession>
<feature type="region of interest" description="Disordered" evidence="3">
    <location>
        <begin position="875"/>
        <end position="907"/>
    </location>
</feature>
<evidence type="ECO:0000256" key="1">
    <source>
        <dbReference type="ARBA" id="ARBA00010702"/>
    </source>
</evidence>
<evidence type="ECO:0000256" key="3">
    <source>
        <dbReference type="SAM" id="MobiDB-lite"/>
    </source>
</evidence>
<dbReference type="PANTHER" id="PTHR16222:SF23">
    <property type="entry name" value="INACTIVE ADP-RIBOSYLTRANSFERASE ARH2"/>
    <property type="match status" value="1"/>
</dbReference>
<dbReference type="PANTHER" id="PTHR16222">
    <property type="entry name" value="ADP-RIBOSYLGLYCOHYDROLASE"/>
    <property type="match status" value="1"/>
</dbReference>
<evidence type="ECO:0000256" key="2">
    <source>
        <dbReference type="PIRSR" id="PIRSR605502-1"/>
    </source>
</evidence>
<keyword evidence="2" id="KW-0460">Magnesium</keyword>
<dbReference type="OrthoDB" id="10250509at2759"/>
<dbReference type="Pfam" id="PF03747">
    <property type="entry name" value="ADP_ribosyl_GH"/>
    <property type="match status" value="1"/>
</dbReference>
<organism evidence="4 5">
    <name type="scientific">Scyliorhinus torazame</name>
    <name type="common">Cloudy catshark</name>
    <name type="synonym">Catulus torazame</name>
    <dbReference type="NCBI Taxonomy" id="75743"/>
    <lineage>
        <taxon>Eukaryota</taxon>
        <taxon>Metazoa</taxon>
        <taxon>Chordata</taxon>
        <taxon>Craniata</taxon>
        <taxon>Vertebrata</taxon>
        <taxon>Chondrichthyes</taxon>
        <taxon>Elasmobranchii</taxon>
        <taxon>Galeomorphii</taxon>
        <taxon>Galeoidea</taxon>
        <taxon>Carcharhiniformes</taxon>
        <taxon>Scyliorhinidae</taxon>
        <taxon>Scyliorhinus</taxon>
    </lineage>
</organism>
<feature type="compositionally biased region" description="Polar residues" evidence="3">
    <location>
        <begin position="996"/>
        <end position="1006"/>
    </location>
</feature>
<reference evidence="4 5" key="1">
    <citation type="journal article" date="2018" name="Nat. Ecol. Evol.">
        <title>Shark genomes provide insights into elasmobranch evolution and the origin of vertebrates.</title>
        <authorList>
            <person name="Hara Y"/>
            <person name="Yamaguchi K"/>
            <person name="Onimaru K"/>
            <person name="Kadota M"/>
            <person name="Koyanagi M"/>
            <person name="Keeley SD"/>
            <person name="Tatsumi K"/>
            <person name="Tanaka K"/>
            <person name="Motone F"/>
            <person name="Kageyama Y"/>
            <person name="Nozu R"/>
            <person name="Adachi N"/>
            <person name="Nishimura O"/>
            <person name="Nakagawa R"/>
            <person name="Tanegashima C"/>
            <person name="Kiyatake I"/>
            <person name="Matsumoto R"/>
            <person name="Murakumo K"/>
            <person name="Nishida K"/>
            <person name="Terakita A"/>
            <person name="Kuratani S"/>
            <person name="Sato K"/>
            <person name="Hyodo S Kuraku.S."/>
        </authorList>
    </citation>
    <scope>NUCLEOTIDE SEQUENCE [LARGE SCALE GENOMIC DNA]</scope>
</reference>